<comment type="similarity">
    <text evidence="1">Belongs to the amidase family.</text>
</comment>
<dbReference type="PANTHER" id="PTHR11895:SF7">
    <property type="entry name" value="GLUTAMYL-TRNA(GLN) AMIDOTRANSFERASE SUBUNIT A, MITOCHONDRIAL"/>
    <property type="match status" value="1"/>
</dbReference>
<dbReference type="GO" id="GO:0004040">
    <property type="term" value="F:amidase activity"/>
    <property type="evidence" value="ECO:0007669"/>
    <property type="project" value="UniProtKB-EC"/>
</dbReference>
<dbReference type="Pfam" id="PF01425">
    <property type="entry name" value="Amidase"/>
    <property type="match status" value="1"/>
</dbReference>
<accession>A0A845B8Z4</accession>
<dbReference type="EC" id="3.5.1.4" evidence="3"/>
<dbReference type="AlphaFoldDB" id="A0A845B8Z4"/>
<proteinExistence type="inferred from homology"/>
<dbReference type="InterPro" id="IPR036928">
    <property type="entry name" value="AS_sf"/>
</dbReference>
<organism evidence="3 4">
    <name type="scientific">Teichococcus coralli</name>
    <dbReference type="NCBI Taxonomy" id="2545983"/>
    <lineage>
        <taxon>Bacteria</taxon>
        <taxon>Pseudomonadati</taxon>
        <taxon>Pseudomonadota</taxon>
        <taxon>Alphaproteobacteria</taxon>
        <taxon>Acetobacterales</taxon>
        <taxon>Roseomonadaceae</taxon>
        <taxon>Roseomonas</taxon>
    </lineage>
</organism>
<dbReference type="EMBL" id="SNVJ01000007">
    <property type="protein sequence ID" value="MXP63651.1"/>
    <property type="molecule type" value="Genomic_DNA"/>
</dbReference>
<sequence>MTELWRLQASEIAARVATREVSAREVTQAALDRLAAVNPAINAVVQEMPEQALAAADAVDAALARGEAVGPLAGVPVTIKVNADQKGFATTNGLRIQQELIAAEDNPVVSNLQRAGAVVIGRTNTPAFSLRWFTRNSLHGHTKNPRNPALTPGGSSGGAAAAVAAGIGAIAHGTDIGGSIRYPAYACGVHGLRPTLGRVAAFNRSGPERAVGAQLMAVSGPLARSIADLRLALQAMAAEDQRDPWWTPAPLEGPPAPKRAALCIRPEGMNTGPEVEKALRDAALRLQEKGWSIVETACPPLREPARLQALLWLGESRRGLNAAFARENDPDANFVLAQMERLAPSPDLNAFQDALQARAGFIRQWQIFLRDYPVLLLPVSAELPFPDQLDVESPAAFERVIEAQLVQVGLPLMGLPGLTVTTGQAGDAPVGVQLIAGRYREDLLLEAGAAIEAAGPAIEACDPA</sequence>
<keyword evidence="4" id="KW-1185">Reference proteome</keyword>
<evidence type="ECO:0000256" key="1">
    <source>
        <dbReference type="ARBA" id="ARBA00009199"/>
    </source>
</evidence>
<evidence type="ECO:0000313" key="3">
    <source>
        <dbReference type="EMBL" id="MXP63651.1"/>
    </source>
</evidence>
<dbReference type="InterPro" id="IPR023631">
    <property type="entry name" value="Amidase_dom"/>
</dbReference>
<dbReference type="RefSeq" id="WP_160936781.1">
    <property type="nucleotide sequence ID" value="NZ_SNVJ01000007.1"/>
</dbReference>
<reference evidence="3 4" key="1">
    <citation type="submission" date="2019-03" db="EMBL/GenBank/DDBJ databases">
        <title>Roseomonas sp. a novel Roseomonas species isolated from Sea whip Gorgonian.</title>
        <authorList>
            <person name="Li F."/>
            <person name="Pan X."/>
            <person name="Huang S."/>
            <person name="Li Z."/>
            <person name="Meng B."/>
        </authorList>
    </citation>
    <scope>NUCLEOTIDE SEQUENCE [LARGE SCALE GENOMIC DNA]</scope>
    <source>
        <strain evidence="3 4">M0104</strain>
    </source>
</reference>
<keyword evidence="3" id="KW-0378">Hydrolase</keyword>
<evidence type="ECO:0000313" key="4">
    <source>
        <dbReference type="Proteomes" id="UP000460715"/>
    </source>
</evidence>
<evidence type="ECO:0000259" key="2">
    <source>
        <dbReference type="Pfam" id="PF01425"/>
    </source>
</evidence>
<dbReference type="Proteomes" id="UP000460715">
    <property type="component" value="Unassembled WGS sequence"/>
</dbReference>
<feature type="domain" description="Amidase" evidence="2">
    <location>
        <begin position="25"/>
        <end position="445"/>
    </location>
</feature>
<dbReference type="InterPro" id="IPR000120">
    <property type="entry name" value="Amidase"/>
</dbReference>
<gene>
    <name evidence="3" type="ORF">E0493_09855</name>
</gene>
<dbReference type="PROSITE" id="PS00571">
    <property type="entry name" value="AMIDASES"/>
    <property type="match status" value="1"/>
</dbReference>
<comment type="caution">
    <text evidence="3">The sequence shown here is derived from an EMBL/GenBank/DDBJ whole genome shotgun (WGS) entry which is preliminary data.</text>
</comment>
<name>A0A845B8Z4_9PROT</name>
<dbReference type="NCBIfam" id="NF005687">
    <property type="entry name" value="PRK07487.1"/>
    <property type="match status" value="1"/>
</dbReference>
<protein>
    <submittedName>
        <fullName evidence="3">Amidase</fullName>
        <ecNumber evidence="3">3.5.1.4</ecNumber>
    </submittedName>
</protein>
<dbReference type="PANTHER" id="PTHR11895">
    <property type="entry name" value="TRANSAMIDASE"/>
    <property type="match status" value="1"/>
</dbReference>
<dbReference type="OrthoDB" id="9811471at2"/>
<dbReference type="Gene3D" id="3.90.1300.10">
    <property type="entry name" value="Amidase signature (AS) domain"/>
    <property type="match status" value="1"/>
</dbReference>
<dbReference type="SUPFAM" id="SSF75304">
    <property type="entry name" value="Amidase signature (AS) enzymes"/>
    <property type="match status" value="1"/>
</dbReference>
<dbReference type="InterPro" id="IPR020556">
    <property type="entry name" value="Amidase_CS"/>
</dbReference>